<evidence type="ECO:0000256" key="10">
    <source>
        <dbReference type="ARBA" id="ARBA00022618"/>
    </source>
</evidence>
<keyword evidence="18" id="KW-0131">Cell cycle</keyword>
<dbReference type="Gene3D" id="1.20.5.170">
    <property type="match status" value="1"/>
</dbReference>
<organism evidence="24 25">
    <name type="scientific">Buteo japonicus</name>
    <dbReference type="NCBI Taxonomy" id="224669"/>
    <lineage>
        <taxon>Eukaryota</taxon>
        <taxon>Metazoa</taxon>
        <taxon>Chordata</taxon>
        <taxon>Craniata</taxon>
        <taxon>Vertebrata</taxon>
        <taxon>Euteleostomi</taxon>
        <taxon>Archelosauria</taxon>
        <taxon>Archosauria</taxon>
        <taxon>Dinosauria</taxon>
        <taxon>Saurischia</taxon>
        <taxon>Theropoda</taxon>
        <taxon>Coelurosauria</taxon>
        <taxon>Aves</taxon>
        <taxon>Neognathae</taxon>
        <taxon>Neoaves</taxon>
        <taxon>Telluraves</taxon>
        <taxon>Accipitrimorphae</taxon>
        <taxon>Accipitriformes</taxon>
        <taxon>Accipitridae</taxon>
        <taxon>Accipitrinae</taxon>
        <taxon>Buteo</taxon>
    </lineage>
</organism>
<dbReference type="InterPro" id="IPR008672">
    <property type="entry name" value="Mad1"/>
</dbReference>
<name>A0A8C0BQF6_9AVES</name>
<dbReference type="GO" id="GO:0072686">
    <property type="term" value="C:mitotic spindle"/>
    <property type="evidence" value="ECO:0007669"/>
    <property type="project" value="TreeGrafter"/>
</dbReference>
<evidence type="ECO:0000256" key="1">
    <source>
        <dbReference type="ARBA" id="ARBA00004259"/>
    </source>
</evidence>
<keyword evidence="10" id="KW-0132">Cell division</keyword>
<keyword evidence="15 23" id="KW-0175">Coiled coil</keyword>
<dbReference type="Gene3D" id="6.10.250.90">
    <property type="match status" value="1"/>
</dbReference>
<keyword evidence="8" id="KW-1017">Isopeptide bond</keyword>
<evidence type="ECO:0000256" key="14">
    <source>
        <dbReference type="ARBA" id="ARBA00022990"/>
    </source>
</evidence>
<evidence type="ECO:0000313" key="24">
    <source>
        <dbReference type="Ensembl" id="ENSBJAP00000020644.1"/>
    </source>
</evidence>
<evidence type="ECO:0000256" key="15">
    <source>
        <dbReference type="ARBA" id="ARBA00023054"/>
    </source>
</evidence>
<dbReference type="PANTHER" id="PTHR23168:SF0">
    <property type="entry name" value="MITOTIC SPINDLE ASSEMBLY CHECKPOINT PROTEIN MAD1"/>
    <property type="match status" value="1"/>
</dbReference>
<evidence type="ECO:0000256" key="8">
    <source>
        <dbReference type="ARBA" id="ARBA00022499"/>
    </source>
</evidence>
<dbReference type="FunFam" id="1.20.5.170:FF:000051">
    <property type="entry name" value="mitotic spindle assembly checkpoint protein MAD1"/>
    <property type="match status" value="1"/>
</dbReference>
<evidence type="ECO:0000256" key="23">
    <source>
        <dbReference type="SAM" id="Coils"/>
    </source>
</evidence>
<keyword evidence="11" id="KW-0498">Mitosis</keyword>
<keyword evidence="16" id="KW-0206">Cytoskeleton</keyword>
<protein>
    <recommendedName>
        <fullName evidence="21">Mitotic spindle assembly checkpoint protein MAD1</fullName>
    </recommendedName>
    <alternativeName>
        <fullName evidence="22">Mitotic arrest deficient 1-like protein 1</fullName>
    </alternativeName>
</protein>
<accession>A0A8C0BQF6</accession>
<evidence type="ECO:0000256" key="18">
    <source>
        <dbReference type="ARBA" id="ARBA00023306"/>
    </source>
</evidence>
<dbReference type="Ensembl" id="ENSBJAT00000021225.1">
    <property type="protein sequence ID" value="ENSBJAP00000020644.1"/>
    <property type="gene ID" value="ENSBJAG00000013386.1"/>
</dbReference>
<dbReference type="GO" id="GO:0007094">
    <property type="term" value="P:mitotic spindle assembly checkpoint signaling"/>
    <property type="evidence" value="ECO:0007669"/>
    <property type="project" value="InterPro"/>
</dbReference>
<feature type="coiled-coil region" evidence="23">
    <location>
        <begin position="64"/>
        <end position="313"/>
    </location>
</feature>
<evidence type="ECO:0000256" key="2">
    <source>
        <dbReference type="ARBA" id="ARBA00004300"/>
    </source>
</evidence>
<dbReference type="GO" id="GO:0000922">
    <property type="term" value="C:spindle pole"/>
    <property type="evidence" value="ECO:0007669"/>
    <property type="project" value="UniProtKB-SubCell"/>
</dbReference>
<evidence type="ECO:0000256" key="20">
    <source>
        <dbReference type="ARBA" id="ARBA00053509"/>
    </source>
</evidence>
<dbReference type="GO" id="GO:0051315">
    <property type="term" value="P:attachment of mitotic spindle microtubules to kinetochore"/>
    <property type="evidence" value="ECO:0007669"/>
    <property type="project" value="TreeGrafter"/>
</dbReference>
<evidence type="ECO:0000256" key="6">
    <source>
        <dbReference type="ARBA" id="ARBA00022454"/>
    </source>
</evidence>
<comment type="similarity">
    <text evidence="5">Belongs to the MAD1 family.</text>
</comment>
<keyword evidence="6" id="KW-0158">Chromosome</keyword>
<reference evidence="24" key="1">
    <citation type="submission" date="2025-08" db="UniProtKB">
        <authorList>
            <consortium name="Ensembl"/>
        </authorList>
    </citation>
    <scope>IDENTIFICATION</scope>
</reference>
<evidence type="ECO:0000256" key="12">
    <source>
        <dbReference type="ARBA" id="ARBA00022838"/>
    </source>
</evidence>
<dbReference type="GO" id="GO:0051301">
    <property type="term" value="P:cell division"/>
    <property type="evidence" value="ECO:0007669"/>
    <property type="project" value="UniProtKB-KW"/>
</dbReference>
<keyword evidence="17" id="KW-0539">Nucleus</keyword>
<dbReference type="PANTHER" id="PTHR23168">
    <property type="entry name" value="MITOTIC SPINDLE ASSEMBLY CHECKPOINT PROTEIN MAD1 MITOTIC ARREST DEFICIENT-LIKE PROTEIN 1"/>
    <property type="match status" value="1"/>
</dbReference>
<evidence type="ECO:0000256" key="7">
    <source>
        <dbReference type="ARBA" id="ARBA00022490"/>
    </source>
</evidence>
<dbReference type="Proteomes" id="UP000694555">
    <property type="component" value="Unplaced"/>
</dbReference>
<evidence type="ECO:0000256" key="22">
    <source>
        <dbReference type="ARBA" id="ARBA00075803"/>
    </source>
</evidence>
<keyword evidence="9" id="KW-0597">Phosphoprotein</keyword>
<dbReference type="GO" id="GO:1990706">
    <property type="term" value="C:MAD1 complex"/>
    <property type="evidence" value="ECO:0007669"/>
    <property type="project" value="UniProtKB-ARBA"/>
</dbReference>
<evidence type="ECO:0000256" key="5">
    <source>
        <dbReference type="ARBA" id="ARBA00008029"/>
    </source>
</evidence>
<evidence type="ECO:0000256" key="4">
    <source>
        <dbReference type="ARBA" id="ARBA00004647"/>
    </source>
</evidence>
<proteinExistence type="inferred from homology"/>
<dbReference type="GO" id="GO:1990728">
    <property type="term" value="C:mitotic spindle assembly checkpoint MAD1-MAD2 complex"/>
    <property type="evidence" value="ECO:0007669"/>
    <property type="project" value="UniProtKB-ARBA"/>
</dbReference>
<evidence type="ECO:0000313" key="25">
    <source>
        <dbReference type="Proteomes" id="UP000694555"/>
    </source>
</evidence>
<evidence type="ECO:0000256" key="3">
    <source>
        <dbReference type="ARBA" id="ARBA00004629"/>
    </source>
</evidence>
<evidence type="ECO:0000256" key="21">
    <source>
        <dbReference type="ARBA" id="ARBA00073985"/>
    </source>
</evidence>
<dbReference type="Gene3D" id="3.30.457.60">
    <property type="match status" value="1"/>
</dbReference>
<evidence type="ECO:0000256" key="9">
    <source>
        <dbReference type="ARBA" id="ARBA00022553"/>
    </source>
</evidence>
<keyword evidence="13" id="KW-0832">Ubl conjugation</keyword>
<comment type="subcellular location">
    <subcellularLocation>
        <location evidence="3">Chromosome</location>
        <location evidence="3">Centromere</location>
        <location evidence="3">Kinetochore</location>
    </subcellularLocation>
    <subcellularLocation>
        <location evidence="2">Cytoplasm</location>
        <location evidence="2">Cytoskeleton</location>
        <location evidence="2">Microtubule organizing center</location>
        <location evidence="2">Centrosome</location>
    </subcellularLocation>
    <subcellularLocation>
        <location evidence="4">Cytoplasm</location>
        <location evidence="4">Cytoskeleton</location>
        <location evidence="4">Spindle pole</location>
    </subcellularLocation>
    <subcellularLocation>
        <location evidence="1">Nucleus envelope</location>
    </subcellularLocation>
</comment>
<keyword evidence="25" id="KW-1185">Reference proteome</keyword>
<keyword evidence="12" id="KW-0995">Kinetochore</keyword>
<dbReference type="FunFam" id="3.30.457.60:FF:000002">
    <property type="entry name" value="Mitotic spindle assembly checkpoint protein MAD1"/>
    <property type="match status" value="1"/>
</dbReference>
<dbReference type="GO" id="GO:0005635">
    <property type="term" value="C:nuclear envelope"/>
    <property type="evidence" value="ECO:0007669"/>
    <property type="project" value="UniProtKB-SubCell"/>
</dbReference>
<sequence>MEDLEDNTTVFSTLRSLNNFISQRMEGVSGLATPGSSQSSLQIQYQQRMQLEEQAGQIHSKSQLLQVEREKMQMELSHKRARIELEKAANTNARNYEREADRNQELLTRIKQYQERETEAENKLKEQMEMNKSYKKSMETMSKKLQEKESKLAEANETITILKGKISELQWNIMNQEMQMTSQDSQKQELMEQLDVQQKKWQEASQQIQTLQASQSLLSEYEQKIKDLEQKFSQQEHDALIVKNMKAELARFPKMERELRQLREENAYFREMKENNGLLKEEVEGLQRKLERYEKVQAQLVTVELENEKLLGKLKSWEKLDQSTGLNIRTPDDLSRQIVALQQRELALKEQNSTITNSARILEKARQQLQEEVLRIQSQLLDEKKKREQHEALVRRLQKRVLLLTKERDGMRAILESYDSELTPSEHSPQLNRRMREAEEMVQKLHAHNTELEVIKNHHALTPGVKDTVSINFPFFSRLKIEELEAERSKLEEENRSLEMKLEKLTLQGDYDPSRTKVLHFSMNPASLAKQQRKEEQQQLQEECERLRELVRVLEGGGSIPGNLEGVGSFQSPQEIAELKKQVESAELKNQRLKEVFQTKIQEFRKVCYTLTGYQIDITTENQYRLTSIYAEHQGDCLLFKASSSSGGKMQLLETEFSRTIRELIELHLLRQDSIPAFLSALTLDLFSRQTIA</sequence>
<comment type="function">
    <text evidence="20">Component of the spindle-assembly checkpoint that prevents the onset of anaphase until all chromosomes are properly aligned at the metaphase plate. Forms a heterotetrameric complex with the closed conformation form of MAD2L1 (C-MAD2) at unattached kinetochores during prometaphase, recruits an open conformation of MAD2L1 (O-MAD2) and promotes the conversion of O-MAD2 to C-MAD2, which ensures mitotic checkpoint signaling.</text>
</comment>
<evidence type="ECO:0000256" key="17">
    <source>
        <dbReference type="ARBA" id="ARBA00023242"/>
    </source>
</evidence>
<evidence type="ECO:0000256" key="11">
    <source>
        <dbReference type="ARBA" id="ARBA00022776"/>
    </source>
</evidence>
<keyword evidence="19" id="KW-0137">Centromere</keyword>
<evidence type="ECO:0000256" key="13">
    <source>
        <dbReference type="ARBA" id="ARBA00022843"/>
    </source>
</evidence>
<dbReference type="GO" id="GO:0000776">
    <property type="term" value="C:kinetochore"/>
    <property type="evidence" value="ECO:0007669"/>
    <property type="project" value="UniProtKB-KW"/>
</dbReference>
<dbReference type="AlphaFoldDB" id="A0A8C0BQF6"/>
<feature type="coiled-coil region" evidence="23">
    <location>
        <begin position="481"/>
        <end position="603"/>
    </location>
</feature>
<evidence type="ECO:0000256" key="16">
    <source>
        <dbReference type="ARBA" id="ARBA00023212"/>
    </source>
</evidence>
<feature type="coiled-coil region" evidence="23">
    <location>
        <begin position="352"/>
        <end position="407"/>
    </location>
</feature>
<evidence type="ECO:0000256" key="19">
    <source>
        <dbReference type="ARBA" id="ARBA00023328"/>
    </source>
</evidence>
<dbReference type="Pfam" id="PF05557">
    <property type="entry name" value="MAD"/>
    <property type="match status" value="2"/>
</dbReference>
<keyword evidence="7" id="KW-0963">Cytoplasm</keyword>
<dbReference type="GO" id="GO:0005813">
    <property type="term" value="C:centrosome"/>
    <property type="evidence" value="ECO:0007669"/>
    <property type="project" value="UniProtKB-SubCell"/>
</dbReference>
<keyword evidence="14" id="KW-0007">Acetylation</keyword>
<dbReference type="SUPFAM" id="SSF75704">
    <property type="entry name" value="Mitotic arrest deficient-like 1, Mad1"/>
    <property type="match status" value="1"/>
</dbReference>
<reference evidence="24" key="2">
    <citation type="submission" date="2025-09" db="UniProtKB">
        <authorList>
            <consortium name="Ensembl"/>
        </authorList>
    </citation>
    <scope>IDENTIFICATION</scope>
</reference>